<evidence type="ECO:0000313" key="8">
    <source>
        <dbReference type="EMBL" id="GLI55230.1"/>
    </source>
</evidence>
<evidence type="ECO:0000259" key="7">
    <source>
        <dbReference type="SMART" id="SM00644"/>
    </source>
</evidence>
<dbReference type="SUPFAM" id="SSF47090">
    <property type="entry name" value="PGBD-like"/>
    <property type="match status" value="1"/>
</dbReference>
<dbReference type="PANTHER" id="PTHR30417">
    <property type="entry name" value="N-ACETYLMURAMOYL-L-ALANINE AMIDASE AMID"/>
    <property type="match status" value="1"/>
</dbReference>
<feature type="signal peptide" evidence="6">
    <location>
        <begin position="1"/>
        <end position="17"/>
    </location>
</feature>
<name>A0A9W6GJQ4_9FUSO</name>
<proteinExistence type="inferred from homology"/>
<feature type="chain" id="PRO_5040939562" description="N-acetylmuramoyl-L-alanine amidase" evidence="6">
    <location>
        <begin position="18"/>
        <end position="265"/>
    </location>
</feature>
<dbReference type="PANTHER" id="PTHR30417:SF1">
    <property type="entry name" value="N-ACETYLMURAMOYL-L-ALANINE AMIDASE AMID"/>
    <property type="match status" value="1"/>
</dbReference>
<dbReference type="EC" id="3.5.1.28" evidence="3"/>
<dbReference type="Pfam" id="PF01471">
    <property type="entry name" value="PG_binding_1"/>
    <property type="match status" value="1"/>
</dbReference>
<sequence>MKRLFSCILLAALTACTSIPNYKVDSQTHRATAYNERVRFIVIHYTAGGDESSIRALTGPHVSTHYLITSRGEEPIYKLLPEAKRGWHAGISEFQGRTNLNDSSVGVEIVNPGYRVEGEERRFYPYTEDQILKVVHLLRDLSSRYKIDPTRIVGHSDIAPDRKHDPGPYFPWKRLYKRYGIGAWYDEATYSRHLNQEEYEALTVEEVQDLFRSYGYPMRVDGEWSEYNKKVVRAFQMHFRPAIYDGEMDLETYAIIRALNDKYVK</sequence>
<dbReference type="EMBL" id="BSDY01000003">
    <property type="protein sequence ID" value="GLI55230.1"/>
    <property type="molecule type" value="Genomic_DNA"/>
</dbReference>
<evidence type="ECO:0000256" key="4">
    <source>
        <dbReference type="ARBA" id="ARBA00022801"/>
    </source>
</evidence>
<dbReference type="SUPFAM" id="SSF55846">
    <property type="entry name" value="N-acetylmuramoyl-L-alanine amidase-like"/>
    <property type="match status" value="1"/>
</dbReference>
<dbReference type="Pfam" id="PF01510">
    <property type="entry name" value="Amidase_2"/>
    <property type="match status" value="1"/>
</dbReference>
<evidence type="ECO:0000256" key="1">
    <source>
        <dbReference type="ARBA" id="ARBA00001561"/>
    </source>
</evidence>
<dbReference type="GO" id="GO:0008745">
    <property type="term" value="F:N-acetylmuramoyl-L-alanine amidase activity"/>
    <property type="evidence" value="ECO:0007669"/>
    <property type="project" value="UniProtKB-EC"/>
</dbReference>
<dbReference type="Gene3D" id="1.10.101.10">
    <property type="entry name" value="PGBD-like superfamily/PGBD"/>
    <property type="match status" value="1"/>
</dbReference>
<evidence type="ECO:0000256" key="2">
    <source>
        <dbReference type="ARBA" id="ARBA00007553"/>
    </source>
</evidence>
<dbReference type="RefSeq" id="WP_281833564.1">
    <property type="nucleotide sequence ID" value="NZ_BSDY01000003.1"/>
</dbReference>
<gene>
    <name evidence="8" type="ORF">PM10SUCC1_07450</name>
</gene>
<keyword evidence="9" id="KW-1185">Reference proteome</keyword>
<dbReference type="GO" id="GO:0071555">
    <property type="term" value="P:cell wall organization"/>
    <property type="evidence" value="ECO:0007669"/>
    <property type="project" value="UniProtKB-KW"/>
</dbReference>
<reference evidence="8" key="1">
    <citation type="submission" date="2022-12" db="EMBL/GenBank/DDBJ databases">
        <title>Reference genome sequencing for broad-spectrum identification of bacterial and archaeal isolates by mass spectrometry.</title>
        <authorList>
            <person name="Sekiguchi Y."/>
            <person name="Tourlousse D.M."/>
        </authorList>
    </citation>
    <scope>NUCLEOTIDE SEQUENCE</scope>
    <source>
        <strain evidence="8">10succ1</strain>
    </source>
</reference>
<accession>A0A9W6GJQ4</accession>
<evidence type="ECO:0000313" key="9">
    <source>
        <dbReference type="Proteomes" id="UP001144471"/>
    </source>
</evidence>
<evidence type="ECO:0000256" key="5">
    <source>
        <dbReference type="ARBA" id="ARBA00023316"/>
    </source>
</evidence>
<dbReference type="GO" id="GO:0009254">
    <property type="term" value="P:peptidoglycan turnover"/>
    <property type="evidence" value="ECO:0007669"/>
    <property type="project" value="TreeGrafter"/>
</dbReference>
<evidence type="ECO:0000256" key="6">
    <source>
        <dbReference type="SAM" id="SignalP"/>
    </source>
</evidence>
<dbReference type="InterPro" id="IPR002477">
    <property type="entry name" value="Peptidoglycan-bd-like"/>
</dbReference>
<keyword evidence="6" id="KW-0732">Signal</keyword>
<protein>
    <recommendedName>
        <fullName evidence="3">N-acetylmuramoyl-L-alanine amidase</fullName>
        <ecNumber evidence="3">3.5.1.28</ecNumber>
    </recommendedName>
</protein>
<comment type="catalytic activity">
    <reaction evidence="1">
        <text>Hydrolyzes the link between N-acetylmuramoyl residues and L-amino acid residues in certain cell-wall glycopeptides.</text>
        <dbReference type="EC" id="3.5.1.28"/>
    </reaction>
</comment>
<dbReference type="SMART" id="SM00644">
    <property type="entry name" value="Ami_2"/>
    <property type="match status" value="1"/>
</dbReference>
<dbReference type="InterPro" id="IPR036365">
    <property type="entry name" value="PGBD-like_sf"/>
</dbReference>
<comment type="similarity">
    <text evidence="2">Belongs to the N-acetylmuramoyl-L-alanine amidase 2 family.</text>
</comment>
<dbReference type="Gene3D" id="3.40.80.10">
    <property type="entry name" value="Peptidoglycan recognition protein-like"/>
    <property type="match status" value="1"/>
</dbReference>
<keyword evidence="4" id="KW-0378">Hydrolase</keyword>
<keyword evidence="5" id="KW-0961">Cell wall biogenesis/degradation</keyword>
<dbReference type="PROSITE" id="PS51257">
    <property type="entry name" value="PROKAR_LIPOPROTEIN"/>
    <property type="match status" value="1"/>
</dbReference>
<comment type="caution">
    <text evidence="8">The sequence shown here is derived from an EMBL/GenBank/DDBJ whole genome shotgun (WGS) entry which is preliminary data.</text>
</comment>
<dbReference type="InterPro" id="IPR036366">
    <property type="entry name" value="PGBDSf"/>
</dbReference>
<dbReference type="InterPro" id="IPR002502">
    <property type="entry name" value="Amidase_domain"/>
</dbReference>
<dbReference type="CDD" id="cd06583">
    <property type="entry name" value="PGRP"/>
    <property type="match status" value="1"/>
</dbReference>
<dbReference type="FunFam" id="3.40.80.10:FF:000003">
    <property type="entry name" value="N-acetylmuramoyl-L-alanine amidase"/>
    <property type="match status" value="1"/>
</dbReference>
<dbReference type="GO" id="GO:0009253">
    <property type="term" value="P:peptidoglycan catabolic process"/>
    <property type="evidence" value="ECO:0007669"/>
    <property type="project" value="InterPro"/>
</dbReference>
<dbReference type="Proteomes" id="UP001144471">
    <property type="component" value="Unassembled WGS sequence"/>
</dbReference>
<feature type="domain" description="N-acetylmuramoyl-L-alanine amidase" evidence="7">
    <location>
        <begin position="26"/>
        <end position="167"/>
    </location>
</feature>
<dbReference type="InterPro" id="IPR036505">
    <property type="entry name" value="Amidase/PGRP_sf"/>
</dbReference>
<evidence type="ECO:0000256" key="3">
    <source>
        <dbReference type="ARBA" id="ARBA00011901"/>
    </source>
</evidence>
<organism evidence="8 9">
    <name type="scientific">Propionigenium maris DSM 9537</name>
    <dbReference type="NCBI Taxonomy" id="1123000"/>
    <lineage>
        <taxon>Bacteria</taxon>
        <taxon>Fusobacteriati</taxon>
        <taxon>Fusobacteriota</taxon>
        <taxon>Fusobacteriia</taxon>
        <taxon>Fusobacteriales</taxon>
        <taxon>Fusobacteriaceae</taxon>
        <taxon>Propionigenium</taxon>
    </lineage>
</organism>
<dbReference type="InterPro" id="IPR051206">
    <property type="entry name" value="NAMLAA_amidase_2"/>
</dbReference>
<dbReference type="AlphaFoldDB" id="A0A9W6GJQ4"/>